<dbReference type="InterPro" id="IPR036129">
    <property type="entry name" value="Glycerate_kinase_sf"/>
</dbReference>
<dbReference type="GO" id="GO:0008887">
    <property type="term" value="F:glycerate kinase activity"/>
    <property type="evidence" value="ECO:0007669"/>
    <property type="project" value="UniProtKB-UniRule"/>
</dbReference>
<evidence type="ECO:0000313" key="5">
    <source>
        <dbReference type="EMBL" id="QCP34157.1"/>
    </source>
</evidence>
<evidence type="ECO:0000256" key="1">
    <source>
        <dbReference type="ARBA" id="ARBA00006284"/>
    </source>
</evidence>
<dbReference type="InterPro" id="IPR004381">
    <property type="entry name" value="Glycerate_kinase"/>
</dbReference>
<dbReference type="EMBL" id="CP040058">
    <property type="protein sequence ID" value="QCP34157.1"/>
    <property type="molecule type" value="Genomic_DNA"/>
</dbReference>
<keyword evidence="2 4" id="KW-0808">Transferase</keyword>
<dbReference type="Pfam" id="PF02595">
    <property type="entry name" value="Gly_kinase"/>
    <property type="match status" value="1"/>
</dbReference>
<dbReference type="KEGG" id="arf:AR1Y2_0703"/>
<dbReference type="Gene3D" id="3.90.1510.10">
    <property type="entry name" value="Glycerate kinase, domain 2"/>
    <property type="match status" value="1"/>
</dbReference>
<keyword evidence="6" id="KW-1185">Reference proteome</keyword>
<dbReference type="PIRSF" id="PIRSF006078">
    <property type="entry name" value="GlxK"/>
    <property type="match status" value="1"/>
</dbReference>
<gene>
    <name evidence="5" type="ORF">AR1Y2_0703</name>
</gene>
<evidence type="ECO:0000313" key="6">
    <source>
        <dbReference type="Proteomes" id="UP000298653"/>
    </source>
</evidence>
<dbReference type="GO" id="GO:0031388">
    <property type="term" value="P:organic acid phosphorylation"/>
    <property type="evidence" value="ECO:0007669"/>
    <property type="project" value="UniProtKB-UniRule"/>
</dbReference>
<dbReference type="RefSeq" id="WP_137327732.1">
    <property type="nucleotide sequence ID" value="NZ_CP040058.1"/>
</dbReference>
<dbReference type="NCBIfam" id="TIGR00045">
    <property type="entry name" value="glycerate kinase"/>
    <property type="match status" value="1"/>
</dbReference>
<dbReference type="InterPro" id="IPR018197">
    <property type="entry name" value="Glycerate_kinase_RE-like"/>
</dbReference>
<dbReference type="PANTHER" id="PTHR21599">
    <property type="entry name" value="GLYCERATE KINASE"/>
    <property type="match status" value="1"/>
</dbReference>
<dbReference type="InterPro" id="IPR018193">
    <property type="entry name" value="Glyc_kinase_flavodox-like_fold"/>
</dbReference>
<dbReference type="EC" id="2.7.1.31" evidence="5"/>
<sequence length="378" mass="39854">MEKFICIPDSFQGTASSLEVCRIMSRKISEVYPDSEVIAIPAADGGEGSVSVFLKVFGGEWVQTEVKDPHFHDVQASYGLVDDGRVAVIEMASCAGIPLAGKTKNPELTTTYGVGQLILNAAQRGAKIIIVGLGDSCTNDGGCGMASALGVQFLDREQKAFIPNGGTLMDIHYIDKTGLAKELSGVEIITMCDIDSPLYGLRGAAHVCASHKGADTEQVAHLDQGLIHLCTRIKEDINLDVANIPGAGAAGGMGAGMAAFLGSKLKMGIEVVLDMVHFNDIARDAKLIMTGEGQLDGESLCGKVVDGVAKRAKALGIPSVAVVGGVGEGMDGIYEKGLTGVFPINRRPQDFSESRFYTEENIAFAVENILRLVRAYGN</sequence>
<dbReference type="Gene3D" id="3.40.50.10350">
    <property type="entry name" value="Glycerate kinase, domain 1"/>
    <property type="match status" value="1"/>
</dbReference>
<reference evidence="5 6" key="1">
    <citation type="submission" date="2019-05" db="EMBL/GenBank/DDBJ databases">
        <title>Complete genome sequencing of Anaerostipes rhamnosivorans.</title>
        <authorList>
            <person name="Bui T.P.N."/>
            <person name="de Vos W.M."/>
        </authorList>
    </citation>
    <scope>NUCLEOTIDE SEQUENCE [LARGE SCALE GENOMIC DNA]</scope>
    <source>
        <strain evidence="5 6">1y2</strain>
    </source>
</reference>
<name>A0A4P8ICB0_9FIRM</name>
<organism evidence="5 6">
    <name type="scientific">Anaerostipes rhamnosivorans</name>
    <dbReference type="NCBI Taxonomy" id="1229621"/>
    <lineage>
        <taxon>Bacteria</taxon>
        <taxon>Bacillati</taxon>
        <taxon>Bacillota</taxon>
        <taxon>Clostridia</taxon>
        <taxon>Lachnospirales</taxon>
        <taxon>Lachnospiraceae</taxon>
        <taxon>Anaerostipes</taxon>
    </lineage>
</organism>
<accession>A0A4P8ICB0</accession>
<dbReference type="OrthoDB" id="9774290at2"/>
<dbReference type="AlphaFoldDB" id="A0A4P8ICB0"/>
<dbReference type="Proteomes" id="UP000298653">
    <property type="component" value="Chromosome"/>
</dbReference>
<evidence type="ECO:0000256" key="3">
    <source>
        <dbReference type="ARBA" id="ARBA00022777"/>
    </source>
</evidence>
<proteinExistence type="inferred from homology"/>
<evidence type="ECO:0000256" key="2">
    <source>
        <dbReference type="ARBA" id="ARBA00022679"/>
    </source>
</evidence>
<dbReference type="SUPFAM" id="SSF110738">
    <property type="entry name" value="Glycerate kinase I"/>
    <property type="match status" value="1"/>
</dbReference>
<evidence type="ECO:0000256" key="4">
    <source>
        <dbReference type="PIRNR" id="PIRNR006078"/>
    </source>
</evidence>
<protein>
    <submittedName>
        <fullName evidence="5">Glycerate kinase</fullName>
        <ecNumber evidence="5">2.7.1.31</ecNumber>
    </submittedName>
</protein>
<comment type="similarity">
    <text evidence="1 4">Belongs to the glycerate kinase type-1 family.</text>
</comment>
<dbReference type="PANTHER" id="PTHR21599:SF0">
    <property type="entry name" value="GLYCERATE KINASE"/>
    <property type="match status" value="1"/>
</dbReference>
<keyword evidence="3 4" id="KW-0418">Kinase</keyword>